<name>A0A2S8BCU8_9MYCO</name>
<protein>
    <submittedName>
        <fullName evidence="1">Uncharacterized protein</fullName>
    </submittedName>
</protein>
<organism evidence="1 2">
    <name type="scientific">Mycobacterium talmoniae</name>
    <dbReference type="NCBI Taxonomy" id="1858794"/>
    <lineage>
        <taxon>Bacteria</taxon>
        <taxon>Bacillati</taxon>
        <taxon>Actinomycetota</taxon>
        <taxon>Actinomycetes</taxon>
        <taxon>Mycobacteriales</taxon>
        <taxon>Mycobacteriaceae</taxon>
        <taxon>Mycobacterium</taxon>
    </lineage>
</organism>
<evidence type="ECO:0000313" key="1">
    <source>
        <dbReference type="EMBL" id="PQM44478.1"/>
    </source>
</evidence>
<reference evidence="1 2" key="1">
    <citation type="journal article" date="2017" name="Int. J. Syst. Evol. Microbiol.">
        <title>Mycobacterium talmoniae sp. nov., a slowly growing mycobacterium isolated from human respiratory samples.</title>
        <authorList>
            <person name="Davidson R.M."/>
            <person name="DeGroote M.A."/>
            <person name="Marola J.L."/>
            <person name="Buss S."/>
            <person name="Jones V."/>
            <person name="McNeil M.R."/>
            <person name="Freifeld A.G."/>
            <person name="Elaine Epperson L."/>
            <person name="Hasan N.A."/>
            <person name="Jackson M."/>
            <person name="Iwen P.C."/>
            <person name="Salfinger M."/>
            <person name="Strong M."/>
        </authorList>
    </citation>
    <scope>NUCLEOTIDE SEQUENCE [LARGE SCALE GENOMIC DNA]</scope>
    <source>
        <strain evidence="1 2">ATCC BAA-2683</strain>
    </source>
</reference>
<gene>
    <name evidence="1" type="ORF">C1Y40_05366</name>
</gene>
<dbReference type="EMBL" id="PPEA01000792">
    <property type="protein sequence ID" value="PQM44478.1"/>
    <property type="molecule type" value="Genomic_DNA"/>
</dbReference>
<dbReference type="Proteomes" id="UP000238296">
    <property type="component" value="Unassembled WGS sequence"/>
</dbReference>
<proteinExistence type="predicted"/>
<evidence type="ECO:0000313" key="2">
    <source>
        <dbReference type="Proteomes" id="UP000238296"/>
    </source>
</evidence>
<comment type="caution">
    <text evidence="1">The sequence shown here is derived from an EMBL/GenBank/DDBJ whole genome shotgun (WGS) entry which is preliminary data.</text>
</comment>
<dbReference type="AlphaFoldDB" id="A0A2S8BCU8"/>
<accession>A0A2S8BCU8</accession>
<sequence length="146" mass="15279">MSAAAVAGAVAAALAVVLGVMAVTGQVISVRDQPRRPTLDTATVLGRELAVTVGGFDYTGSDSYSLSGGLAVTLRNKLNTTRSFRIAVAAFDRDRHQVMSTSSSATLAAHATESVEMFTYLPDEKTADRLKAATFRLIDASSKPVT</sequence>